<gene>
    <name evidence="2" type="ORF">ILEXP_LOCUS42082</name>
</gene>
<evidence type="ECO:0000313" key="3">
    <source>
        <dbReference type="Proteomes" id="UP001642360"/>
    </source>
</evidence>
<keyword evidence="3" id="KW-1185">Reference proteome</keyword>
<feature type="region of interest" description="Disordered" evidence="1">
    <location>
        <begin position="1"/>
        <end position="23"/>
    </location>
</feature>
<sequence>MGAHSTIARRRKSGDKGGSRCEAREELSLGASIVRRDEARRTDLVSTSGRLDLAVGGTAGLMSLAPAGRDMGAGEQAQGSGRAAQPSG</sequence>
<proteinExistence type="predicted"/>
<evidence type="ECO:0000313" key="2">
    <source>
        <dbReference type="EMBL" id="CAK9172432.1"/>
    </source>
</evidence>
<accession>A0ABC8TSH3</accession>
<dbReference type="Proteomes" id="UP001642360">
    <property type="component" value="Unassembled WGS sequence"/>
</dbReference>
<name>A0ABC8TSH3_9AQUA</name>
<dbReference type="AlphaFoldDB" id="A0ABC8TSH3"/>
<comment type="caution">
    <text evidence="2">The sequence shown here is derived from an EMBL/GenBank/DDBJ whole genome shotgun (WGS) entry which is preliminary data.</text>
</comment>
<dbReference type="EMBL" id="CAUOFW020005987">
    <property type="protein sequence ID" value="CAK9172432.1"/>
    <property type="molecule type" value="Genomic_DNA"/>
</dbReference>
<feature type="region of interest" description="Disordered" evidence="1">
    <location>
        <begin position="65"/>
        <end position="88"/>
    </location>
</feature>
<evidence type="ECO:0000256" key="1">
    <source>
        <dbReference type="SAM" id="MobiDB-lite"/>
    </source>
</evidence>
<reference evidence="2 3" key="1">
    <citation type="submission" date="2024-02" db="EMBL/GenBank/DDBJ databases">
        <authorList>
            <person name="Vignale AGUSTIN F."/>
            <person name="Sosa J E."/>
            <person name="Modenutti C."/>
        </authorList>
    </citation>
    <scope>NUCLEOTIDE SEQUENCE [LARGE SCALE GENOMIC DNA]</scope>
</reference>
<feature type="compositionally biased region" description="Basic and acidic residues" evidence="1">
    <location>
        <begin position="14"/>
        <end position="23"/>
    </location>
</feature>
<organism evidence="2 3">
    <name type="scientific">Ilex paraguariensis</name>
    <name type="common">yerba mate</name>
    <dbReference type="NCBI Taxonomy" id="185542"/>
    <lineage>
        <taxon>Eukaryota</taxon>
        <taxon>Viridiplantae</taxon>
        <taxon>Streptophyta</taxon>
        <taxon>Embryophyta</taxon>
        <taxon>Tracheophyta</taxon>
        <taxon>Spermatophyta</taxon>
        <taxon>Magnoliopsida</taxon>
        <taxon>eudicotyledons</taxon>
        <taxon>Gunneridae</taxon>
        <taxon>Pentapetalae</taxon>
        <taxon>asterids</taxon>
        <taxon>campanulids</taxon>
        <taxon>Aquifoliales</taxon>
        <taxon>Aquifoliaceae</taxon>
        <taxon>Ilex</taxon>
    </lineage>
</organism>
<protein>
    <submittedName>
        <fullName evidence="2">Uncharacterized protein</fullName>
    </submittedName>
</protein>